<dbReference type="AlphaFoldDB" id="A0A6J2VQM1"/>
<dbReference type="OrthoDB" id="300289at2759"/>
<dbReference type="SUPFAM" id="SSF109993">
    <property type="entry name" value="VPS9 domain"/>
    <property type="match status" value="1"/>
</dbReference>
<dbReference type="Gene3D" id="1.10.246.120">
    <property type="match status" value="1"/>
</dbReference>
<reference evidence="8" key="1">
    <citation type="submission" date="2025-08" db="UniProtKB">
        <authorList>
            <consortium name="RefSeq"/>
        </authorList>
    </citation>
    <scope>IDENTIFICATION</scope>
</reference>
<dbReference type="GO" id="GO:0030139">
    <property type="term" value="C:endocytic vesicle"/>
    <property type="evidence" value="ECO:0007669"/>
    <property type="project" value="TreeGrafter"/>
</dbReference>
<dbReference type="SMART" id="SM00167">
    <property type="entry name" value="VPS9"/>
    <property type="match status" value="1"/>
</dbReference>
<feature type="compositionally biased region" description="Basic and acidic residues" evidence="4">
    <location>
        <begin position="373"/>
        <end position="391"/>
    </location>
</feature>
<evidence type="ECO:0000256" key="2">
    <source>
        <dbReference type="ARBA" id="ARBA00022771"/>
    </source>
</evidence>
<dbReference type="GO" id="GO:0031267">
    <property type="term" value="F:small GTPase binding"/>
    <property type="evidence" value="ECO:0007669"/>
    <property type="project" value="TreeGrafter"/>
</dbReference>
<proteinExistence type="predicted"/>
<organism evidence="7 8">
    <name type="scientific">Chanos chanos</name>
    <name type="common">Milkfish</name>
    <name type="synonym">Mugil chanos</name>
    <dbReference type="NCBI Taxonomy" id="29144"/>
    <lineage>
        <taxon>Eukaryota</taxon>
        <taxon>Metazoa</taxon>
        <taxon>Chordata</taxon>
        <taxon>Craniata</taxon>
        <taxon>Vertebrata</taxon>
        <taxon>Euteleostomi</taxon>
        <taxon>Actinopterygii</taxon>
        <taxon>Neopterygii</taxon>
        <taxon>Teleostei</taxon>
        <taxon>Ostariophysi</taxon>
        <taxon>Gonorynchiformes</taxon>
        <taxon>Chanidae</taxon>
        <taxon>Chanos</taxon>
    </lineage>
</organism>
<dbReference type="InterPro" id="IPR002653">
    <property type="entry name" value="Znf_A20"/>
</dbReference>
<gene>
    <name evidence="8" type="primary">LOC115815470</name>
</gene>
<dbReference type="GO" id="GO:0005829">
    <property type="term" value="C:cytosol"/>
    <property type="evidence" value="ECO:0007669"/>
    <property type="project" value="TreeGrafter"/>
</dbReference>
<dbReference type="PROSITE" id="PS51036">
    <property type="entry name" value="ZF_A20"/>
    <property type="match status" value="1"/>
</dbReference>
<dbReference type="PANTHER" id="PTHR23101">
    <property type="entry name" value="RAB GDP/GTP EXCHANGE FACTOR"/>
    <property type="match status" value="1"/>
</dbReference>
<sequence length="473" mass="53470">MWAEQQRGIHVNQAELLCKEGCGYYGNSAWQGYCSKCWRERIRKSDTERLSNGVYSDAASSLTFAKFEEKKSLEKSRRVSTVRRFLWGTASPPKAAECSEGKEVGLKPFENLEPGDFTSFLKLLRQPSAQRLQSRITAFLNTIQAYHHLPVEKQSDLVQDFYQNIASYFSSSMPETQVSQMMEHIEKLIMTRLHKWVFCHDSCDDEQRDLLLQRRIKSLNWVTPQMLHVPFTQAGSEVSDPYLLAITAIIEMDAKRAPQDKLTCVCKCSHNVFQALASSSTEPANADDFLSALIYVVLRANPPRLHSNLQYIIRFGLPHSLMAGESGYYFTNLSCAVAFIERLDGPALNLSSEEFDSYMQGRKVSSQPPEDSEGQKKARENRKKLEDLKNRQEKLDQGVRTLQDQLQQWMQSVQLQMDEFTAQSALALNDDVITQTAGSVSDDVITQAVASVSDEAALVIKDDVTEDNAETVC</sequence>
<feature type="region of interest" description="Disordered" evidence="4">
    <location>
        <begin position="359"/>
        <end position="391"/>
    </location>
</feature>
<keyword evidence="2" id="KW-0863">Zinc-finger</keyword>
<dbReference type="GO" id="GO:0016192">
    <property type="term" value="P:vesicle-mediated transport"/>
    <property type="evidence" value="ECO:0007669"/>
    <property type="project" value="InterPro"/>
</dbReference>
<evidence type="ECO:0000256" key="1">
    <source>
        <dbReference type="ARBA" id="ARBA00022723"/>
    </source>
</evidence>
<evidence type="ECO:0000256" key="4">
    <source>
        <dbReference type="SAM" id="MobiDB-lite"/>
    </source>
</evidence>
<dbReference type="InParanoid" id="A0A6J2VQM1"/>
<dbReference type="SMART" id="SM00259">
    <property type="entry name" value="ZnF_A20"/>
    <property type="match status" value="1"/>
</dbReference>
<evidence type="ECO:0000313" key="7">
    <source>
        <dbReference type="Proteomes" id="UP000504632"/>
    </source>
</evidence>
<evidence type="ECO:0000259" key="6">
    <source>
        <dbReference type="PROSITE" id="PS51205"/>
    </source>
</evidence>
<dbReference type="Gene3D" id="1.20.1050.80">
    <property type="entry name" value="VPS9 domain"/>
    <property type="match status" value="1"/>
</dbReference>
<dbReference type="Pfam" id="PF18151">
    <property type="entry name" value="DUF5601"/>
    <property type="match status" value="1"/>
</dbReference>
<dbReference type="GO" id="GO:0008270">
    <property type="term" value="F:zinc ion binding"/>
    <property type="evidence" value="ECO:0007669"/>
    <property type="project" value="UniProtKB-KW"/>
</dbReference>
<dbReference type="GO" id="GO:0003677">
    <property type="term" value="F:DNA binding"/>
    <property type="evidence" value="ECO:0007669"/>
    <property type="project" value="InterPro"/>
</dbReference>
<name>A0A6J2VQM1_CHACN</name>
<dbReference type="Proteomes" id="UP000504632">
    <property type="component" value="Chromosome 1"/>
</dbReference>
<feature type="domain" description="A20-type" evidence="5">
    <location>
        <begin position="12"/>
        <end position="46"/>
    </location>
</feature>
<keyword evidence="7" id="KW-1185">Reference proteome</keyword>
<dbReference type="PANTHER" id="PTHR23101:SF103">
    <property type="entry name" value="RAB5 GDP_GTP EXCHANGE FACTOR"/>
    <property type="match status" value="1"/>
</dbReference>
<dbReference type="PROSITE" id="PS51205">
    <property type="entry name" value="VPS9"/>
    <property type="match status" value="1"/>
</dbReference>
<dbReference type="GeneID" id="115815470"/>
<dbReference type="GO" id="GO:0005085">
    <property type="term" value="F:guanyl-nucleotide exchange factor activity"/>
    <property type="evidence" value="ECO:0007669"/>
    <property type="project" value="InterPro"/>
</dbReference>
<evidence type="ECO:0000313" key="8">
    <source>
        <dbReference type="RefSeq" id="XP_030634288.1"/>
    </source>
</evidence>
<dbReference type="InterPro" id="IPR037191">
    <property type="entry name" value="VPS9_dom_sf"/>
</dbReference>
<dbReference type="Pfam" id="PF01754">
    <property type="entry name" value="zf-A20"/>
    <property type="match status" value="1"/>
</dbReference>
<dbReference type="InterPro" id="IPR045046">
    <property type="entry name" value="Vps9-like"/>
</dbReference>
<keyword evidence="1" id="KW-0479">Metal-binding</keyword>
<keyword evidence="3" id="KW-0862">Zinc</keyword>
<protein>
    <submittedName>
        <fullName evidence="8">Rab5 GDP/GTP exchange factor-like</fullName>
    </submittedName>
</protein>
<dbReference type="SUPFAM" id="SSF57716">
    <property type="entry name" value="Glucocorticoid receptor-like (DNA-binding domain)"/>
    <property type="match status" value="1"/>
</dbReference>
<evidence type="ECO:0000259" key="5">
    <source>
        <dbReference type="PROSITE" id="PS51036"/>
    </source>
</evidence>
<accession>A0A6J2VQM1</accession>
<evidence type="ECO:0000256" key="3">
    <source>
        <dbReference type="ARBA" id="ARBA00022833"/>
    </source>
</evidence>
<dbReference type="InterPro" id="IPR041545">
    <property type="entry name" value="DUF5601"/>
</dbReference>
<dbReference type="RefSeq" id="XP_030634288.1">
    <property type="nucleotide sequence ID" value="XM_030778428.1"/>
</dbReference>
<dbReference type="Pfam" id="PF02204">
    <property type="entry name" value="VPS9"/>
    <property type="match status" value="1"/>
</dbReference>
<dbReference type="InterPro" id="IPR003123">
    <property type="entry name" value="VPS9"/>
</dbReference>
<feature type="domain" description="VPS9" evidence="6">
    <location>
        <begin position="206"/>
        <end position="349"/>
    </location>
</feature>
<dbReference type="Gene3D" id="1.20.5.4770">
    <property type="match status" value="1"/>
</dbReference>